<dbReference type="InterPro" id="IPR037226">
    <property type="entry name" value="CAC2185-like_sf"/>
</dbReference>
<evidence type="ECO:0000313" key="1">
    <source>
        <dbReference type="EMBL" id="MVX58504.1"/>
    </source>
</evidence>
<sequence length="210" mass="25101">MIETIKKKLKPYVFAWKYRNQRKALKNKRFTIISDNCWGGRIYQELGLPYQSPFIGLFIYSPDYVKLLANPKHYLSGELPLVFVEESRYRSKDGITYPVALLEDIEIHFLHYADEEEARSKWSRRLARMNWDNLYFKMNDNDQATYQLLKDFQDLPYQAKVIFSSKNYTDLEDLVFFENRSEQGFVGEDLKIYHPYFDVVEWLNKGGDQV</sequence>
<comment type="caution">
    <text evidence="1">The sequence shown here is derived from an EMBL/GenBank/DDBJ whole genome shotgun (WGS) entry which is preliminary data.</text>
</comment>
<accession>A0A7X3G951</accession>
<dbReference type="Proteomes" id="UP000461595">
    <property type="component" value="Unassembled WGS sequence"/>
</dbReference>
<proteinExistence type="predicted"/>
<dbReference type="Pfam" id="PF08942">
    <property type="entry name" value="DUF1919"/>
    <property type="match status" value="1"/>
</dbReference>
<dbReference type="EMBL" id="WSRS01000012">
    <property type="protein sequence ID" value="MVX58504.1"/>
    <property type="molecule type" value="Genomic_DNA"/>
</dbReference>
<dbReference type="RefSeq" id="WP_160332328.1">
    <property type="nucleotide sequence ID" value="NZ_WSRS01000012.1"/>
</dbReference>
<gene>
    <name evidence="1" type="ORF">E5983_02400</name>
</gene>
<dbReference type="InterPro" id="IPR015037">
    <property type="entry name" value="DUF1919"/>
</dbReference>
<evidence type="ECO:0000313" key="2">
    <source>
        <dbReference type="Proteomes" id="UP000461595"/>
    </source>
</evidence>
<dbReference type="SUPFAM" id="SSF142795">
    <property type="entry name" value="CAC2185-like"/>
    <property type="match status" value="1"/>
</dbReference>
<dbReference type="OrthoDB" id="6636518at2"/>
<protein>
    <submittedName>
        <fullName evidence="1">DUF1919 domain-containing protein</fullName>
    </submittedName>
</protein>
<reference evidence="1 2" key="1">
    <citation type="submission" date="2019-12" db="EMBL/GenBank/DDBJ databases">
        <title>Microbes associate with the intestines of laboratory mice.</title>
        <authorList>
            <person name="Navarre W."/>
            <person name="Wong E."/>
        </authorList>
    </citation>
    <scope>NUCLEOTIDE SEQUENCE [LARGE SCALE GENOMIC DNA]</scope>
    <source>
        <strain evidence="1 2">NM51_B2-22</strain>
    </source>
</reference>
<name>A0A7X3G951_9STRE</name>
<dbReference type="AlphaFoldDB" id="A0A7X3G951"/>
<organism evidence="1 2">
    <name type="scientific">Streptococcus danieliae</name>
    <dbReference type="NCBI Taxonomy" id="747656"/>
    <lineage>
        <taxon>Bacteria</taxon>
        <taxon>Bacillati</taxon>
        <taxon>Bacillota</taxon>
        <taxon>Bacilli</taxon>
        <taxon>Lactobacillales</taxon>
        <taxon>Streptococcaceae</taxon>
        <taxon>Streptococcus</taxon>
    </lineage>
</organism>